<evidence type="ECO:0000256" key="1">
    <source>
        <dbReference type="SAM" id="MobiDB-lite"/>
    </source>
</evidence>
<dbReference type="EMBL" id="AOBV01000001">
    <property type="protein sequence ID" value="ELV09107.1"/>
    <property type="molecule type" value="Genomic_DNA"/>
</dbReference>
<dbReference type="AlphaFoldDB" id="L8XYW7"/>
<evidence type="ECO:0000313" key="2">
    <source>
        <dbReference type="EMBL" id="ELV09107.1"/>
    </source>
</evidence>
<evidence type="ECO:0000313" key="3">
    <source>
        <dbReference type="Proteomes" id="UP000011617"/>
    </source>
</evidence>
<sequence>MKRLSHHKGKVTEDEWHKLRT</sequence>
<accession>L8XYW7</accession>
<feature type="region of interest" description="Disordered" evidence="1">
    <location>
        <begin position="1"/>
        <end position="21"/>
    </location>
</feature>
<reference evidence="2 3" key="1">
    <citation type="journal article" date="2013" name="Genome Announc.">
        <title>Complete Genome Sequence of Wohlfahrtiimonas chitiniclastica Strain SH04, Isolated from Chrysomya megacephala Collected from Pudong International Airport in China.</title>
        <authorList>
            <person name="Cao X.M."/>
            <person name="Chen T."/>
            <person name="Xu L.Z."/>
            <person name="Yao L.S."/>
            <person name="Qi J."/>
            <person name="Zhang X.L."/>
            <person name="Yan Q.L."/>
            <person name="Deng Y.H."/>
            <person name="Guo T.Y."/>
            <person name="Wang J."/>
            <person name="Hu K.X."/>
            <person name="Xu B.L."/>
        </authorList>
    </citation>
    <scope>NUCLEOTIDE SEQUENCE [LARGE SCALE GENOMIC DNA]</scope>
    <source>
        <strain evidence="2 3">SH04</strain>
    </source>
</reference>
<dbReference type="HOGENOM" id="CLU_3426819_0_0_6"/>
<gene>
    <name evidence="2" type="ORF">F387_00999</name>
</gene>
<comment type="caution">
    <text evidence="2">The sequence shown here is derived from an EMBL/GenBank/DDBJ whole genome shotgun (WGS) entry which is preliminary data.</text>
</comment>
<organism evidence="2 3">
    <name type="scientific">Wohlfahrtiimonas chitiniclastica SH04</name>
    <dbReference type="NCBI Taxonomy" id="1261130"/>
    <lineage>
        <taxon>Bacteria</taxon>
        <taxon>Pseudomonadati</taxon>
        <taxon>Pseudomonadota</taxon>
        <taxon>Gammaproteobacteria</taxon>
        <taxon>Cardiobacteriales</taxon>
        <taxon>Ignatzschineriaceae</taxon>
        <taxon>Wohlfahrtiimonas</taxon>
    </lineage>
</organism>
<dbReference type="Proteomes" id="UP000011617">
    <property type="component" value="Unassembled WGS sequence"/>
</dbReference>
<protein>
    <submittedName>
        <fullName evidence="2">Uncharacterized protein</fullName>
    </submittedName>
</protein>
<name>L8XYW7_9GAMM</name>
<keyword evidence="3" id="KW-1185">Reference proteome</keyword>
<feature type="compositionally biased region" description="Basic and acidic residues" evidence="1">
    <location>
        <begin position="10"/>
        <end position="21"/>
    </location>
</feature>
<proteinExistence type="predicted"/>